<feature type="compositionally biased region" description="Polar residues" evidence="3">
    <location>
        <begin position="1465"/>
        <end position="1479"/>
    </location>
</feature>
<feature type="region of interest" description="Disordered" evidence="3">
    <location>
        <begin position="908"/>
        <end position="933"/>
    </location>
</feature>
<feature type="compositionally biased region" description="Low complexity" evidence="3">
    <location>
        <begin position="288"/>
        <end position="299"/>
    </location>
</feature>
<evidence type="ECO:0000259" key="5">
    <source>
        <dbReference type="PROSITE" id="PS50102"/>
    </source>
</evidence>
<feature type="region of interest" description="Disordered" evidence="3">
    <location>
        <begin position="453"/>
        <end position="483"/>
    </location>
</feature>
<feature type="compositionally biased region" description="Polar residues" evidence="3">
    <location>
        <begin position="404"/>
        <end position="414"/>
    </location>
</feature>
<dbReference type="Proteomes" id="UP000824890">
    <property type="component" value="Unassembled WGS sequence"/>
</dbReference>
<feature type="region of interest" description="Disordered" evidence="3">
    <location>
        <begin position="353"/>
        <end position="438"/>
    </location>
</feature>
<dbReference type="PROSITE" id="PS50102">
    <property type="entry name" value="RRM"/>
    <property type="match status" value="1"/>
</dbReference>
<feature type="compositionally biased region" description="Basic and acidic residues" evidence="3">
    <location>
        <begin position="362"/>
        <end position="375"/>
    </location>
</feature>
<feature type="compositionally biased region" description="Basic and acidic residues" evidence="3">
    <location>
        <begin position="1496"/>
        <end position="1505"/>
    </location>
</feature>
<dbReference type="Gene3D" id="3.30.40.10">
    <property type="entry name" value="Zinc/RING finger domain, C3HC4 (zinc finger)"/>
    <property type="match status" value="1"/>
</dbReference>
<evidence type="ECO:0000256" key="2">
    <source>
        <dbReference type="PROSITE-ProRule" id="PRU00176"/>
    </source>
</evidence>
<feature type="compositionally biased region" description="Low complexity" evidence="3">
    <location>
        <begin position="1293"/>
        <end position="1310"/>
    </location>
</feature>
<reference evidence="6 7" key="1">
    <citation type="submission" date="2021-05" db="EMBL/GenBank/DDBJ databases">
        <title>Genome Assembly of Synthetic Allotetraploid Brassica napus Reveals Homoeologous Exchanges between Subgenomes.</title>
        <authorList>
            <person name="Davis J.T."/>
        </authorList>
    </citation>
    <scope>NUCLEOTIDE SEQUENCE [LARGE SCALE GENOMIC DNA]</scope>
    <source>
        <strain evidence="7">cv. Da-Ae</strain>
        <tissue evidence="6">Seedling</tissue>
    </source>
</reference>
<comment type="caution">
    <text evidence="6">The sequence shown here is derived from an EMBL/GenBank/DDBJ whole genome shotgun (WGS) entry which is preliminary data.</text>
</comment>
<evidence type="ECO:0000313" key="7">
    <source>
        <dbReference type="Proteomes" id="UP000824890"/>
    </source>
</evidence>
<dbReference type="EMBL" id="JAGKQM010000003">
    <property type="protein sequence ID" value="KAH0931920.1"/>
    <property type="molecule type" value="Genomic_DNA"/>
</dbReference>
<keyword evidence="1" id="KW-0862">Zinc</keyword>
<dbReference type="Pfam" id="PF14570">
    <property type="entry name" value="zf-RING_4"/>
    <property type="match status" value="1"/>
</dbReference>
<dbReference type="PROSITE" id="PS50089">
    <property type="entry name" value="ZF_RING_2"/>
    <property type="match status" value="1"/>
</dbReference>
<dbReference type="InterPro" id="IPR000504">
    <property type="entry name" value="RRM_dom"/>
</dbReference>
<keyword evidence="1" id="KW-0479">Metal-binding</keyword>
<protein>
    <recommendedName>
        <fullName evidence="8">CCR4-NOT transcription complex subunit 4</fullName>
    </recommendedName>
</protein>
<proteinExistence type="predicted"/>
<feature type="compositionally biased region" description="Basic and acidic residues" evidence="3">
    <location>
        <begin position="1375"/>
        <end position="1387"/>
    </location>
</feature>
<feature type="region of interest" description="Disordered" evidence="3">
    <location>
        <begin position="279"/>
        <end position="303"/>
    </location>
</feature>
<dbReference type="InterPro" id="IPR001841">
    <property type="entry name" value="Znf_RING"/>
</dbReference>
<dbReference type="InterPro" id="IPR035979">
    <property type="entry name" value="RBD_domain_sf"/>
</dbReference>
<dbReference type="PANTHER" id="PTHR12603:SF37">
    <property type="entry name" value="RNA BINDING (RRM_RBD_RNP MOTIFS) FAMILY PROTEIN"/>
    <property type="match status" value="1"/>
</dbReference>
<organism evidence="6 7">
    <name type="scientific">Brassica napus</name>
    <name type="common">Rape</name>
    <dbReference type="NCBI Taxonomy" id="3708"/>
    <lineage>
        <taxon>Eukaryota</taxon>
        <taxon>Viridiplantae</taxon>
        <taxon>Streptophyta</taxon>
        <taxon>Embryophyta</taxon>
        <taxon>Tracheophyta</taxon>
        <taxon>Spermatophyta</taxon>
        <taxon>Magnoliopsida</taxon>
        <taxon>eudicotyledons</taxon>
        <taxon>Gunneridae</taxon>
        <taxon>Pentapetalae</taxon>
        <taxon>rosids</taxon>
        <taxon>malvids</taxon>
        <taxon>Brassicales</taxon>
        <taxon>Brassicaceae</taxon>
        <taxon>Brassiceae</taxon>
        <taxon>Brassica</taxon>
    </lineage>
</organism>
<evidence type="ECO:0000256" key="1">
    <source>
        <dbReference type="PROSITE-ProRule" id="PRU00175"/>
    </source>
</evidence>
<keyword evidence="1" id="KW-0863">Zinc-finger</keyword>
<dbReference type="CDD" id="cd16618">
    <property type="entry name" value="mRING-HC-C4C4_CNOT4"/>
    <property type="match status" value="1"/>
</dbReference>
<feature type="compositionally biased region" description="Basic and acidic residues" evidence="3">
    <location>
        <begin position="1566"/>
        <end position="1577"/>
    </location>
</feature>
<dbReference type="PANTHER" id="PTHR12603">
    <property type="entry name" value="CCR4-NOT TRANSCRIPTION COMPLEX RELATED"/>
    <property type="match status" value="1"/>
</dbReference>
<dbReference type="CDD" id="cd12438">
    <property type="entry name" value="RRM_CNOT4"/>
    <property type="match status" value="2"/>
</dbReference>
<keyword evidence="2" id="KW-0694">RNA-binding</keyword>
<dbReference type="Pfam" id="PF00076">
    <property type="entry name" value="RRM_1"/>
    <property type="match status" value="1"/>
</dbReference>
<dbReference type="SMART" id="SM00361">
    <property type="entry name" value="RRM_1"/>
    <property type="match status" value="2"/>
</dbReference>
<evidence type="ECO:0000259" key="4">
    <source>
        <dbReference type="PROSITE" id="PS50089"/>
    </source>
</evidence>
<feature type="region of interest" description="Disordered" evidence="3">
    <location>
        <begin position="1562"/>
        <end position="1604"/>
    </location>
</feature>
<feature type="region of interest" description="Disordered" evidence="3">
    <location>
        <begin position="1364"/>
        <end position="1505"/>
    </location>
</feature>
<dbReference type="InterPro" id="IPR013083">
    <property type="entry name" value="Znf_RING/FYVE/PHD"/>
</dbReference>
<dbReference type="InterPro" id="IPR034261">
    <property type="entry name" value="CNOT4_RRM"/>
</dbReference>
<sequence>MSDQGEKTCPLCAEEMDLTDQQLKPCKCGYQICVWCWHHIVDMAEKDQIEGRCPACRTPYDKEKIVGMTVDCDSLAFETNMERKKTQKSKSKPSDGRKQLTSVRVIQRNLVYIVGLPLNLADEDLLYHKEYFGQYGKVLKVSMSRTSSGAIQLFPNDTCSVYITYAKEEEAVRCIQAVHGFILDGKSLKACFGTTKYCHAWLRNAACVNPDCLYLHEVGSQEDSFTKDEAISAHTRSRVQQITGATNILHQRSGSMLPPPLDAFCSDSSAKPIAKVPSSNAASVARYSPPSGSGSSSKSTALPAAAGTHIANQPSLATWVTPNGSSDIQRTTSVNGTLAFSAVVANAAHGPVTSSNILKRPSGKEENQKAVDKSKLRGLKLLQHNVVVDSGTKRATSPDRDSPSNRLSSSTDSSYDGKDVVQPSAAVNSSDDSEEGVEDDLTVANLSLGVSQMEITTDSRDDRPDIAIGSKCDQGSSRQPDHQISKLPHLEQCKMDSSTNTDKKAIPSGVPCTRPEWDWRLDLQSQMQVSSKLDAEDNISSFDSQRHHHEEDVTSSRVFSNSSSSILDSNHLASRASLPCELLGVSGSNLRFPSDRGSDRLHLQNGFGEKSMFNVDHSLFANEGRNKDSSAEDEVISNILSLDFDPWDETLTSPQNLAELLGRVDQRSSPLKPSNLLKQQNSQSRFSFAQESSNQAFDRDNHSVYGQFSREQPIPESVVSRDIYRDNLGNLNGFASNYSGGLEHVTASPLFSSYKTPVTRPQVSAPPGFFAPSRLPPPGFSSHERMGLSSDTAPGTRFLDSAAMLRNAYQVPPPVGNSIGASDIEFADPAILAVGRGMINADLDMSSGFSSQMNSFGNETGLQMLRQQSLSAAQQQVNGFHHDLRNSSPSPIDPYRFNSRLMDQQAQGSSLSLFSQHPRQQQPSANQALSNGHWDKWNEGQNLNSLGMAELLRNERLGFNGSLYNNGYEDPKFRIPSPGDVYNRTYGITCLQDVGNFVSVRPKQKVAKRHQLLHQIPKQINPIHLLRDSQCREHHEIPKLTPRQPHQPISIALQKLHNHHTHRHLSLQELLHDVASVLLKRQINTMATKTNRHADSTVEERVHVIRYPEELLHASRPMKHRFTREVASVKMMSRLLYHKEYFGQYGKVLKVSMSRTSSGAIQLFPNDTCSVYITYAKEEEAVRCIQAVHGFILDGKSLKACFGTTKYCHAWLRNAACVNPDCLYLHEVGSQEDSFTKDEAISSHTRSRVQQITGATNILQHRSGSMLPPPLDAFCSDSSSAKPIAKIPSSSAVSVPRYSPPSGSGSSSRSTALPAAAAWGTHNANQQSLATSVTSNGSSDIQRATPVNGTLAFSAVVANAAHGPVSSSNILKRPSGKEENQKAVDKSKLRHNVVVGSGSKRTTSPDRDSPSNRLSSSTDSSYDGRDIDKPSAAVNSSDDSEDGVEDGPTVGSLRVAVTRDGPTVGNLSVGVSQMEMTANSRDDRPDIAISSECDQDSNRQSDHEVSKLPELEQCKMDSSINTDEKSFPSETGVPCTRPEWDWRLNLQSQMPVSSKLDVEDMSSFDSQRHHREEDVTHSRFLSSSSLPSEASGVNGSNLRFPSDRGSDRLHLQNGFGEKSMFNVDHSLFANEGRNKVRSAEDEIISNILSLDFDPWDESLTSPHNLAELLGKIDQRSSPVKPSNLLKQHNSQSRFSFAQESSNQAFDRENHSIYGQFSRERPIQESVVSRDIYRGNLGNLNGFASNYSGGLDNVSASPLFSSYKTPVSRPQVSAPPGFSAPSRLPPPGFSSHERVGLSSDTAPGTRFLDSAAMLRNTYQVQPPVGNPSGASDIEFADPAILAVGRGMVNADLDMRSSFSSQMNSYGNETGLQMLRHQSMSAAQQVNGFHHDLRNLSPSLAETYGFSSRLMDHQAHGSNLSLFSQHPRQQPSANPVLSNGHWDKWNEGQSVNSLGMAELLRNERLGFNGSLYNNGYEEPNFRIPSPGDVYNRTYGILSTGFDSILTGAEDVDVWLPC</sequence>
<gene>
    <name evidence="6" type="ORF">HID58_009037</name>
</gene>
<evidence type="ECO:0000256" key="3">
    <source>
        <dbReference type="SAM" id="MobiDB-lite"/>
    </source>
</evidence>
<feature type="region of interest" description="Disordered" evidence="3">
    <location>
        <begin position="873"/>
        <end position="896"/>
    </location>
</feature>
<dbReference type="InterPro" id="IPR003954">
    <property type="entry name" value="RRM_euk-type"/>
</dbReference>
<dbReference type="InterPro" id="IPR039780">
    <property type="entry name" value="Mot2"/>
</dbReference>
<accession>A0ABQ8DRC0</accession>
<feature type="compositionally biased region" description="Low complexity" evidence="3">
    <location>
        <begin position="1578"/>
        <end position="1591"/>
    </location>
</feature>
<dbReference type="InterPro" id="IPR012677">
    <property type="entry name" value="Nucleotide-bd_a/b_plait_sf"/>
</dbReference>
<keyword evidence="7" id="KW-1185">Reference proteome</keyword>
<dbReference type="Gene3D" id="3.30.70.330">
    <property type="match status" value="2"/>
</dbReference>
<dbReference type="SUPFAM" id="SSF57850">
    <property type="entry name" value="RING/U-box"/>
    <property type="match status" value="1"/>
</dbReference>
<name>A0ABQ8DRC0_BRANA</name>
<feature type="compositionally biased region" description="Polar residues" evidence="3">
    <location>
        <begin position="1411"/>
        <end position="1421"/>
    </location>
</feature>
<feature type="region of interest" description="Disordered" evidence="3">
    <location>
        <begin position="1286"/>
        <end position="1314"/>
    </location>
</feature>
<feature type="domain" description="RRM" evidence="5">
    <location>
        <begin position="109"/>
        <end position="195"/>
    </location>
</feature>
<evidence type="ECO:0000313" key="6">
    <source>
        <dbReference type="EMBL" id="KAH0931920.1"/>
    </source>
</evidence>
<evidence type="ECO:0008006" key="8">
    <source>
        <dbReference type="Google" id="ProtNLM"/>
    </source>
</evidence>
<dbReference type="SUPFAM" id="SSF54928">
    <property type="entry name" value="RNA-binding domain, RBD"/>
    <property type="match status" value="2"/>
</dbReference>
<feature type="region of interest" description="Disordered" evidence="3">
    <location>
        <begin position="668"/>
        <end position="695"/>
    </location>
</feature>
<dbReference type="InterPro" id="IPR039515">
    <property type="entry name" value="NOT4_mRING-HC-C4C4"/>
</dbReference>
<feature type="domain" description="RING-type" evidence="4">
    <location>
        <begin position="9"/>
        <end position="57"/>
    </location>
</feature>
<feature type="compositionally biased region" description="Polar residues" evidence="3">
    <location>
        <begin position="908"/>
        <end position="930"/>
    </location>
</feature>